<dbReference type="InterPro" id="IPR019775">
    <property type="entry name" value="WD40_repeat_CS"/>
</dbReference>
<dbReference type="SUPFAM" id="SSF50978">
    <property type="entry name" value="WD40 repeat-like"/>
    <property type="match status" value="1"/>
</dbReference>
<dbReference type="PROSITE" id="PS00678">
    <property type="entry name" value="WD_REPEATS_1"/>
    <property type="match status" value="1"/>
</dbReference>
<evidence type="ECO:0000256" key="7">
    <source>
        <dbReference type="SAM" id="MobiDB-lite"/>
    </source>
</evidence>
<dbReference type="InterPro" id="IPR001680">
    <property type="entry name" value="WD40_rpt"/>
</dbReference>
<evidence type="ECO:0000256" key="4">
    <source>
        <dbReference type="ARBA" id="ARBA00022737"/>
    </source>
</evidence>
<dbReference type="PROSITE" id="PS50294">
    <property type="entry name" value="WD_REPEATS_REGION"/>
    <property type="match status" value="2"/>
</dbReference>
<dbReference type="RefSeq" id="XP_025351784.1">
    <property type="nucleotide sequence ID" value="XM_025497478.1"/>
</dbReference>
<dbReference type="EMBL" id="KZ819608">
    <property type="protein sequence ID" value="PWN31482.1"/>
    <property type="molecule type" value="Genomic_DNA"/>
</dbReference>
<reference evidence="9 10" key="1">
    <citation type="journal article" date="2018" name="Mol. Biol. Evol.">
        <title>Broad Genomic Sampling Reveals a Smut Pathogenic Ancestry of the Fungal Clade Ustilaginomycotina.</title>
        <authorList>
            <person name="Kijpornyongpan T."/>
            <person name="Mondo S.J."/>
            <person name="Barry K."/>
            <person name="Sandor L."/>
            <person name="Lee J."/>
            <person name="Lipzen A."/>
            <person name="Pangilinan J."/>
            <person name="LaButti K."/>
            <person name="Hainaut M."/>
            <person name="Henrissat B."/>
            <person name="Grigoriev I.V."/>
            <person name="Spatafora J.W."/>
            <person name="Aime M.C."/>
        </authorList>
    </citation>
    <scope>NUCLEOTIDE SEQUENCE [LARGE SCALE GENOMIC DNA]</scope>
    <source>
        <strain evidence="9 10">MCA 3882</strain>
    </source>
</reference>
<keyword evidence="4" id="KW-0677">Repeat</keyword>
<sequence>MEFRKTGTFASLQPQTFQSNPEARYWQQFSSPIFIKEFAPINAINFVPTTGIPSSSNNDLASLASKQKFSVTSATRVQVFNMRTVKATKVFSRFKDVARSGTFRSDGKLLVAGDDSGLVQVFDAQSKSVLRQLKGHELPVHSVKFSCDPTKIASASDDRTVRLWDMPEEKEQRIFTNHQDYVRSVLVSPDNANLLLSGSYDSTVRLWDARMAENGGCAITMHHGAPVEDVLIFPTGGGGAALSAGGPILRSWDLMMGGKCRHAVSNHSKTITSLAISMTSGAEASAETGLGGIRVLTAGLDQLVKVYDPEKEYKVVHTMRYSAPILCMGISPDESQIVTGMADGTLCIRKRNLAAAESQHRRLAAQNGQTLQYFLPSGSTQNPASDGLIPSKKEAKQSKVQKERQKLRTHDKLLKAFRYRDALDEVLRKGVRTDVTFAVLDELRNRSTIDANGNIILDGLRRAISGRDDVTLEPLLRFFLRHSANARWTPIVCDCMDVIMDVYAPVLGQSPVIDELFGKIWSKISEEIDVQKQLTQVRGALEMILMRSAMT</sequence>
<dbReference type="AlphaFoldDB" id="A0A316V1Y9"/>
<dbReference type="GO" id="GO:0006364">
    <property type="term" value="P:rRNA processing"/>
    <property type="evidence" value="ECO:0007669"/>
    <property type="project" value="UniProtKB-KW"/>
</dbReference>
<keyword evidence="2" id="KW-0698">rRNA processing</keyword>
<dbReference type="FunCoup" id="A0A316V1Y9">
    <property type="interactions" value="621"/>
</dbReference>
<feature type="region of interest" description="Disordered" evidence="7">
    <location>
        <begin position="380"/>
        <end position="399"/>
    </location>
</feature>
<dbReference type="GO" id="GO:0045943">
    <property type="term" value="P:positive regulation of transcription by RNA polymerase I"/>
    <property type="evidence" value="ECO:0007669"/>
    <property type="project" value="TreeGrafter"/>
</dbReference>
<keyword evidence="5" id="KW-0539">Nucleus</keyword>
<gene>
    <name evidence="9" type="ORF">FA14DRAFT_151485</name>
</gene>
<dbReference type="GO" id="GO:0005730">
    <property type="term" value="C:nucleolus"/>
    <property type="evidence" value="ECO:0007669"/>
    <property type="project" value="UniProtKB-SubCell"/>
</dbReference>
<protein>
    <submittedName>
        <fullName evidence="9">WD40 repeat-like protein</fullName>
    </submittedName>
</protein>
<proteinExistence type="predicted"/>
<comment type="subcellular location">
    <subcellularLocation>
        <location evidence="1">Nucleus</location>
        <location evidence="1">Nucleolus</location>
    </subcellularLocation>
</comment>
<keyword evidence="3 6" id="KW-0853">WD repeat</keyword>
<dbReference type="InterPro" id="IPR018983">
    <property type="entry name" value="U3_snoRNA-assocProt_15_C"/>
</dbReference>
<evidence type="ECO:0000256" key="1">
    <source>
        <dbReference type="ARBA" id="ARBA00004604"/>
    </source>
</evidence>
<dbReference type="Pfam" id="PF09384">
    <property type="entry name" value="UTP15_C"/>
    <property type="match status" value="1"/>
</dbReference>
<evidence type="ECO:0000313" key="9">
    <source>
        <dbReference type="EMBL" id="PWN31482.1"/>
    </source>
</evidence>
<dbReference type="PROSITE" id="PS50082">
    <property type="entry name" value="WD_REPEATS_2"/>
    <property type="match status" value="2"/>
</dbReference>
<evidence type="ECO:0000256" key="5">
    <source>
        <dbReference type="ARBA" id="ARBA00023242"/>
    </source>
</evidence>
<feature type="repeat" description="WD" evidence="6">
    <location>
        <begin position="133"/>
        <end position="174"/>
    </location>
</feature>
<evidence type="ECO:0000313" key="10">
    <source>
        <dbReference type="Proteomes" id="UP000245771"/>
    </source>
</evidence>
<name>A0A316V1Y9_9BASI</name>
<dbReference type="InterPro" id="IPR020472">
    <property type="entry name" value="WD40_PAC1"/>
</dbReference>
<evidence type="ECO:0000256" key="2">
    <source>
        <dbReference type="ARBA" id="ARBA00022552"/>
    </source>
</evidence>
<dbReference type="InParanoid" id="A0A316V1Y9"/>
<dbReference type="Gene3D" id="2.130.10.10">
    <property type="entry name" value="YVTN repeat-like/Quinoprotein amine dehydrogenase"/>
    <property type="match status" value="2"/>
</dbReference>
<dbReference type="InterPro" id="IPR015943">
    <property type="entry name" value="WD40/YVTN_repeat-like_dom_sf"/>
</dbReference>
<dbReference type="STRING" id="1280837.A0A316V1Y9"/>
<dbReference type="PANTHER" id="PTHR19924">
    <property type="entry name" value="UTP15 U3 SMALL NUCLEOLAR RNA-ASSOCIATED PROTEIN 15 FAMILY MEMBER"/>
    <property type="match status" value="1"/>
</dbReference>
<evidence type="ECO:0000259" key="8">
    <source>
        <dbReference type="Pfam" id="PF09384"/>
    </source>
</evidence>
<keyword evidence="10" id="KW-1185">Reference proteome</keyword>
<dbReference type="OrthoDB" id="431715at2759"/>
<dbReference type="GeneID" id="37019259"/>
<dbReference type="CDD" id="cd00200">
    <property type="entry name" value="WD40"/>
    <property type="match status" value="1"/>
</dbReference>
<feature type="domain" description="U3 small nucleolar RNA-associated protein 15 C-terminal" evidence="8">
    <location>
        <begin position="392"/>
        <end position="544"/>
    </location>
</feature>
<dbReference type="PRINTS" id="PR00320">
    <property type="entry name" value="GPROTEINBRPT"/>
</dbReference>
<dbReference type="Proteomes" id="UP000245771">
    <property type="component" value="Unassembled WGS sequence"/>
</dbReference>
<evidence type="ECO:0000256" key="6">
    <source>
        <dbReference type="PROSITE-ProRule" id="PRU00221"/>
    </source>
</evidence>
<dbReference type="SMART" id="SM00320">
    <property type="entry name" value="WD40"/>
    <property type="match status" value="6"/>
</dbReference>
<dbReference type="InterPro" id="IPR036322">
    <property type="entry name" value="WD40_repeat_dom_sf"/>
</dbReference>
<accession>A0A316V1Y9</accession>
<feature type="repeat" description="WD" evidence="6">
    <location>
        <begin position="175"/>
        <end position="208"/>
    </location>
</feature>
<dbReference type="Pfam" id="PF00400">
    <property type="entry name" value="WD40"/>
    <property type="match status" value="3"/>
</dbReference>
<organism evidence="9 10">
    <name type="scientific">Meira miltonrushii</name>
    <dbReference type="NCBI Taxonomy" id="1280837"/>
    <lineage>
        <taxon>Eukaryota</taxon>
        <taxon>Fungi</taxon>
        <taxon>Dikarya</taxon>
        <taxon>Basidiomycota</taxon>
        <taxon>Ustilaginomycotina</taxon>
        <taxon>Exobasidiomycetes</taxon>
        <taxon>Exobasidiales</taxon>
        <taxon>Brachybasidiaceae</taxon>
        <taxon>Meira</taxon>
    </lineage>
</organism>
<evidence type="ECO:0000256" key="3">
    <source>
        <dbReference type="ARBA" id="ARBA00022574"/>
    </source>
</evidence>
<dbReference type="PANTHER" id="PTHR19924:SF26">
    <property type="entry name" value="U3 SMALL NUCLEOLAR RNA-ASSOCIATED PROTEIN 15 HOMOLOG"/>
    <property type="match status" value="1"/>
</dbReference>